<evidence type="ECO:0000313" key="3">
    <source>
        <dbReference type="Proteomes" id="UP000032522"/>
    </source>
</evidence>
<dbReference type="InterPro" id="IPR047951">
    <property type="entry name" value="Transpos_ISL3"/>
</dbReference>
<dbReference type="PANTHER" id="PTHR33498">
    <property type="entry name" value="TRANSPOSASE FOR INSERTION SEQUENCE ELEMENT IS1557"/>
    <property type="match status" value="1"/>
</dbReference>
<dbReference type="PANTHER" id="PTHR33498:SF1">
    <property type="entry name" value="TRANSPOSASE FOR INSERTION SEQUENCE ELEMENT IS1557"/>
    <property type="match status" value="1"/>
</dbReference>
<dbReference type="AlphaFoldDB" id="A0A0D8C736"/>
<protein>
    <submittedName>
        <fullName evidence="2">Transposase family protein</fullName>
    </submittedName>
</protein>
<accession>A0A0D8C736</accession>
<comment type="caution">
    <text evidence="2">The sequence shown here is derived from an EMBL/GenBank/DDBJ whole genome shotgun (WGS) entry which is preliminary data.</text>
</comment>
<dbReference type="EMBL" id="JYBP01000001">
    <property type="protein sequence ID" value="KJE32296.1"/>
    <property type="molecule type" value="Genomic_DNA"/>
</dbReference>
<evidence type="ECO:0000259" key="1">
    <source>
        <dbReference type="Pfam" id="PF01610"/>
    </source>
</evidence>
<proteinExistence type="predicted"/>
<evidence type="ECO:0000313" key="2">
    <source>
        <dbReference type="EMBL" id="KJE32296.1"/>
    </source>
</evidence>
<organism evidence="2 3">
    <name type="scientific">Geobacillus kaustophilus</name>
    <dbReference type="NCBI Taxonomy" id="1462"/>
    <lineage>
        <taxon>Bacteria</taxon>
        <taxon>Bacillati</taxon>
        <taxon>Bacillota</taxon>
        <taxon>Bacilli</taxon>
        <taxon>Bacillales</taxon>
        <taxon>Anoxybacillaceae</taxon>
        <taxon>Geobacillus</taxon>
        <taxon>Geobacillus thermoleovorans group</taxon>
    </lineage>
</organism>
<reference evidence="2 3" key="1">
    <citation type="submission" date="2015-01" db="EMBL/GenBank/DDBJ databases">
        <authorList>
            <person name="Filippidou S."/>
            <person name="Jeanneret N."/>
            <person name="Russel-Delif L."/>
            <person name="Junier T."/>
            <person name="Wunderlin T."/>
            <person name="Molina V."/>
            <person name="Johnson S.L."/>
            <person name="Davenport K.W."/>
            <person name="Chain P.S."/>
            <person name="Dorador C."/>
            <person name="Junier P."/>
        </authorList>
    </citation>
    <scope>NUCLEOTIDE SEQUENCE [LARGE SCALE GENOMIC DNA]</scope>
    <source>
        <strain evidence="2 3">Et7/4</strain>
    </source>
</reference>
<name>A0A0D8C736_GEOKU</name>
<gene>
    <name evidence="2" type="ORF">LG52_3794</name>
</gene>
<dbReference type="InterPro" id="IPR002560">
    <property type="entry name" value="Transposase_DDE"/>
</dbReference>
<sequence>MEEWIKLAKQSPFASFQKAANTLERWKEPILSYFLCPYTNARIEGTNHKIKNIKRRAYGYRNLERFRLRVFLECTGNTTGSQAA</sequence>
<dbReference type="Proteomes" id="UP000032522">
    <property type="component" value="Unassembled WGS sequence"/>
</dbReference>
<dbReference type="Pfam" id="PF01610">
    <property type="entry name" value="DDE_Tnp_ISL3"/>
    <property type="match status" value="1"/>
</dbReference>
<dbReference type="PATRIC" id="fig|1462.6.peg.4"/>
<feature type="domain" description="Transposase IS204/IS1001/IS1096/IS1165 DDE" evidence="1">
    <location>
        <begin position="1"/>
        <end position="70"/>
    </location>
</feature>